<dbReference type="OrthoDB" id="9797415at2"/>
<comment type="caution">
    <text evidence="1">The sequence shown here is derived from an EMBL/GenBank/DDBJ whole genome shotgun (WGS) entry which is preliminary data.</text>
</comment>
<dbReference type="Proteomes" id="UP000717981">
    <property type="component" value="Unassembled WGS sequence"/>
</dbReference>
<evidence type="ECO:0000313" key="2">
    <source>
        <dbReference type="Proteomes" id="UP000717981"/>
    </source>
</evidence>
<dbReference type="NCBIfam" id="TIGR01509">
    <property type="entry name" value="HAD-SF-IA-v3"/>
    <property type="match status" value="1"/>
</dbReference>
<keyword evidence="2" id="KW-1185">Reference proteome</keyword>
<dbReference type="PANTHER" id="PTHR43611:SF3">
    <property type="entry name" value="FLAVIN MONONUCLEOTIDE HYDROLASE 1, CHLOROPLATIC"/>
    <property type="match status" value="1"/>
</dbReference>
<dbReference type="GO" id="GO:0016787">
    <property type="term" value="F:hydrolase activity"/>
    <property type="evidence" value="ECO:0007669"/>
    <property type="project" value="UniProtKB-KW"/>
</dbReference>
<dbReference type="InterPro" id="IPR036412">
    <property type="entry name" value="HAD-like_sf"/>
</dbReference>
<reference evidence="1" key="1">
    <citation type="submission" date="2017-10" db="EMBL/GenBank/DDBJ databases">
        <title>Whole genome sequencing of members of genus Pseudoxanthomonas.</title>
        <authorList>
            <person name="Kumar S."/>
            <person name="Bansal K."/>
            <person name="Kaur A."/>
            <person name="Patil P."/>
            <person name="Sharma S."/>
            <person name="Patil P.B."/>
        </authorList>
    </citation>
    <scope>NUCLEOTIDE SEQUENCE</scope>
    <source>
        <strain evidence="1">DSM 22914</strain>
    </source>
</reference>
<sequence length="203" mass="22297">MKPRVRHLLLDFDNLLARYRRERRVAHLAARAGAPFARVWQVLYEDGLEARYAAGHVGTAEYLRRLGEGIGAPVDEAAWQEARIEATTADERALARLLALDPALPMAVLTNNGELVVPVVAQVLAPLRPRLRQVLCSGALGVRKPQPQAFQVALERLGWSADGTLFVDDLFANVQGARRAGLHADTARDARALGRVLRRFGLA</sequence>
<accession>A0A921NZY2</accession>
<dbReference type="EMBL" id="PDWK01000032">
    <property type="protein sequence ID" value="KAF1688923.1"/>
    <property type="molecule type" value="Genomic_DNA"/>
</dbReference>
<dbReference type="InterPro" id="IPR023198">
    <property type="entry name" value="PGP-like_dom2"/>
</dbReference>
<dbReference type="Gene3D" id="1.10.150.240">
    <property type="entry name" value="Putative phosphatase, domain 2"/>
    <property type="match status" value="1"/>
</dbReference>
<organism evidence="1 2">
    <name type="scientific">Pseudoxanthomonas taiwanensis</name>
    <dbReference type="NCBI Taxonomy" id="176598"/>
    <lineage>
        <taxon>Bacteria</taxon>
        <taxon>Pseudomonadati</taxon>
        <taxon>Pseudomonadota</taxon>
        <taxon>Gammaproteobacteria</taxon>
        <taxon>Lysobacterales</taxon>
        <taxon>Lysobacteraceae</taxon>
        <taxon>Pseudoxanthomonas</taxon>
    </lineage>
</organism>
<dbReference type="PANTHER" id="PTHR43611">
    <property type="entry name" value="ALPHA-D-GLUCOSE 1-PHOSPHATE PHOSPHATASE"/>
    <property type="match status" value="1"/>
</dbReference>
<name>A0A921NZY2_9GAMM</name>
<dbReference type="AlphaFoldDB" id="A0A921NZY2"/>
<gene>
    <name evidence="1" type="ORF">CR938_07970</name>
</gene>
<evidence type="ECO:0000313" key="1">
    <source>
        <dbReference type="EMBL" id="KAF1688923.1"/>
    </source>
</evidence>
<dbReference type="Gene3D" id="3.40.50.1000">
    <property type="entry name" value="HAD superfamily/HAD-like"/>
    <property type="match status" value="1"/>
</dbReference>
<keyword evidence="1" id="KW-0378">Hydrolase</keyword>
<proteinExistence type="predicted"/>
<dbReference type="PRINTS" id="PR00413">
    <property type="entry name" value="HADHALOGNASE"/>
</dbReference>
<protein>
    <submittedName>
        <fullName evidence="1">Hydrolase</fullName>
    </submittedName>
</protein>
<dbReference type="Pfam" id="PF00702">
    <property type="entry name" value="Hydrolase"/>
    <property type="match status" value="1"/>
</dbReference>
<dbReference type="InterPro" id="IPR023214">
    <property type="entry name" value="HAD_sf"/>
</dbReference>
<dbReference type="InterPro" id="IPR006439">
    <property type="entry name" value="HAD-SF_hydro_IA"/>
</dbReference>
<dbReference type="SUPFAM" id="SSF56784">
    <property type="entry name" value="HAD-like"/>
    <property type="match status" value="1"/>
</dbReference>
<dbReference type="RefSeq" id="WP_162124501.1">
    <property type="nucleotide sequence ID" value="NZ_PDWK01000032.1"/>
</dbReference>